<proteinExistence type="predicted"/>
<evidence type="ECO:0000313" key="1">
    <source>
        <dbReference type="EMBL" id="KAJ2983267.1"/>
    </source>
</evidence>
<sequence length="1567" mass="173349">MIVVHNPNAPEDSTNLFFANQMNGGNKVPRTVSDQDVTREMLRELWAEVLNDEPDSFKNEDIFFEVGGDSIRAQQLIAAAKKQGIALTMEHIFLNASLEDMSDTIEFITNDENGDTEQTSVLEPFSLLETKEQSLDQIRHVIATKLNVSELAIENAYPCSPMQESLLSESEGTSNLYVRQFVFHINLEANLDQLRQAWNDAITANPVLRTRICYLNASTGFIQAVINEDFEWMVERTSLSSFLKVDARQEMFTGEKFFRYTVVKDQDEDGQEQRHLVWTVHHALCDGASIPEVLDEVARRMKSAVLRPRYSFDGFIKSAVLDIDTQQEEQFWKRMFKSHNPTPFPVVPQAPDFQARPGKAHKCLLTIGQNASRGLTNALLLRAAWAILLSHYTGTENIVFGTIRNGRSSSIPGLATMTGPTISLAPISLHVDSQKTIASFLSGIRVQSAEMMRFEHTGVSKMRKYLANGPSTVMDFQTMLVVHPRRFEDVIAPATQTLGIDYDDSMGKKEEHPYPLVLTCTIDTETEVTLSVQYDERVLHTSQIENLSHHFQALLTQLTYASPDALLGSLSPLSQRDIIQIKEWNKFTPPTEQVCIHELFQRQVERQPEAVAVCSHNQSFTYADVESFSSALAIQLIEVGVIPGQFVAVCFEKSIWTVVSILAVFKAGAVYVPIEPDHPPSRINEVITTTSIKVALASPYGATILKQFCETLITVNSEPTTVEGTLPTVLPSTIAYLLFTSGSTGKPKGILMSHSGICTSIINHGSAFGAGPDWRTLQFGAHTFDLSIGEFFTTLAFGGCICIPSQDGRLNYLADEITNLQANTLMVVPTVANLLFPEDVPTLKTIVLAGEPITKETIVRWANHVNLTAAYGPSETAVYCSGNANVSPDAHPSNIGPAIGGTMWIAHPENHHRLTAIGGVGEIVISGGLLGSGYFNDKSTTDAAFVPAPQWMREMHPGSPFDRIYKSGDLARYNADGTFHIVGRKDTQVKLRGFRIELGEIENQIMASGFVAAALSTLSSKGPCAKQIVAVLSFNRSALADKPASLVTLSKDRHTTQTQSMVDRLRNKLSLLLPEYMVPTIWVVVESMPLLISGKVDRKTIKTWVDSMEYPIFRDIVEGLQRKQGDSGIFPGSLAHTLCQLWSEVLNVPMNQLGMGTSFFAVGGDSIAAIQIVSRAKKLGIPITVRSIISAKTLGNLTTMVEQTHAERGLMPGKSIVDVKRKSITESLQPYQDLLKRKLRQEPSATVIDAYEFAPFQHTAGNLPPIQVVLANAKPEIATFCFPSGQTEPTFDMVGAPEVDECFLPHRALISQSGNRFFIHLQLDHLVIDGWSLKLIKAALLSAYEAEDIYVLEEAPTYKSFVEAHRPDRVQEDLNYWTHILQEQQPSLLSLPPRPLLSKQPLSSRKTVFYLPDIPAEALTQFGVANGLTPASVFDAAWAQTLSAFTSSSDVGFEYVVSGRDEDVSGVFDIVGPLINVLAYHLHNVSSVQDVDMLATLAHSLQEQRSQDSLHKSINIREVVDAVRSEPLFNTAVNFQRRPTAVETETLWVDDDIKKSIDPWHLMSYRT</sequence>
<protein>
    <submittedName>
        <fullName evidence="1">Uncharacterized protein</fullName>
    </submittedName>
</protein>
<dbReference type="EMBL" id="JANJQO010000037">
    <property type="protein sequence ID" value="KAJ2983267.1"/>
    <property type="molecule type" value="Genomic_DNA"/>
</dbReference>
<organism evidence="1 2">
    <name type="scientific">Zarea fungicola</name>
    <dbReference type="NCBI Taxonomy" id="93591"/>
    <lineage>
        <taxon>Eukaryota</taxon>
        <taxon>Fungi</taxon>
        <taxon>Dikarya</taxon>
        <taxon>Ascomycota</taxon>
        <taxon>Pezizomycotina</taxon>
        <taxon>Sordariomycetes</taxon>
        <taxon>Hypocreomycetidae</taxon>
        <taxon>Hypocreales</taxon>
        <taxon>Cordycipitaceae</taxon>
        <taxon>Zarea</taxon>
    </lineage>
</organism>
<name>A0ACC1NWH0_9HYPO</name>
<keyword evidence="2" id="KW-1185">Reference proteome</keyword>
<comment type="caution">
    <text evidence="1">The sequence shown here is derived from an EMBL/GenBank/DDBJ whole genome shotgun (WGS) entry which is preliminary data.</text>
</comment>
<evidence type="ECO:0000313" key="2">
    <source>
        <dbReference type="Proteomes" id="UP001143910"/>
    </source>
</evidence>
<reference evidence="1" key="1">
    <citation type="submission" date="2022-08" db="EMBL/GenBank/DDBJ databases">
        <title>Genome Sequence of Lecanicillium fungicola.</title>
        <authorList>
            <person name="Buettner E."/>
        </authorList>
    </citation>
    <scope>NUCLEOTIDE SEQUENCE</scope>
    <source>
        <strain evidence="1">Babe33</strain>
    </source>
</reference>
<dbReference type="Proteomes" id="UP001143910">
    <property type="component" value="Unassembled WGS sequence"/>
</dbReference>
<gene>
    <name evidence="1" type="ORF">NQ176_g816</name>
</gene>
<accession>A0ACC1NWH0</accession>